<feature type="region of interest" description="Disordered" evidence="1">
    <location>
        <begin position="233"/>
        <end position="265"/>
    </location>
</feature>
<dbReference type="AlphaFoldDB" id="B5VMF9"/>
<evidence type="ECO:0000313" key="2">
    <source>
        <dbReference type="EMBL" id="EDZ70884.1"/>
    </source>
</evidence>
<feature type="compositionally biased region" description="Low complexity" evidence="1">
    <location>
        <begin position="252"/>
        <end position="263"/>
    </location>
</feature>
<sequence>MSKLETVYLYAGEEQPRVKLTCIKEGLTLTQVIKFVHSIQELYGIELQTSETITENLKIDCAPAYLKPNCIPHFYILEYEEISDTFFIWKSDGRWQLNKLSALLYVDNDANVVKNTSWKEVFQNDQRFKNYDKRAWLQNCLEKMNRDLSKLNVEQFWSQYDKICQSIAKQKKKQEQFNMEVFDNFKNIVSIAIIKTKVLSNKRLLTTTLKNYHNSMKKKYNIQEQNLKENSLASCSNNEPSASLESESRHFSPVNSLSPSSLSTDDEAVSTDYIYKGPESKPNVNFMHSSATNDLIKSNFESYFKLMAEDYETFDLRAWSRQRPRKFQLVEKKKSLKTLLIAIIRIKMAKYHFNYFRENMSFYSIYIH</sequence>
<evidence type="ECO:0000313" key="3">
    <source>
        <dbReference type="Proteomes" id="UP000008988"/>
    </source>
</evidence>
<organism evidence="2 3">
    <name type="scientific">Saccharomyces cerevisiae (strain AWRI1631)</name>
    <name type="common">Baker's yeast</name>
    <dbReference type="NCBI Taxonomy" id="545124"/>
    <lineage>
        <taxon>Eukaryota</taxon>
        <taxon>Fungi</taxon>
        <taxon>Dikarya</taxon>
        <taxon>Ascomycota</taxon>
        <taxon>Saccharomycotina</taxon>
        <taxon>Saccharomycetes</taxon>
        <taxon>Saccharomycetales</taxon>
        <taxon>Saccharomycetaceae</taxon>
        <taxon>Saccharomyces</taxon>
    </lineage>
</organism>
<evidence type="ECO:0000256" key="1">
    <source>
        <dbReference type="SAM" id="MobiDB-lite"/>
    </source>
</evidence>
<dbReference type="Proteomes" id="UP000008988">
    <property type="component" value="Unassembled WGS sequence"/>
</dbReference>
<reference evidence="2 3" key="1">
    <citation type="journal article" date="2008" name="FEMS Yeast Res.">
        <title>Comparative genome analysis of a Saccharomyces cerevisiae wine strain.</title>
        <authorList>
            <person name="Borneman A.R."/>
            <person name="Forgan A.H."/>
            <person name="Pretorius I.S."/>
            <person name="Chambers P.J."/>
        </authorList>
    </citation>
    <scope>NUCLEOTIDE SEQUENCE [LARGE SCALE GENOMIC DNA]</scope>
    <source>
        <strain evidence="2 3">AWRI1631</strain>
    </source>
</reference>
<proteinExistence type="predicted"/>
<dbReference type="OrthoDB" id="4070108at2759"/>
<comment type="caution">
    <text evidence="2">The sequence shown here is derived from an EMBL/GenBank/DDBJ whole genome shotgun (WGS) entry which is preliminary data.</text>
</comment>
<gene>
    <name evidence="2" type="ORF">AWRI1631_112340</name>
</gene>
<name>B5VMF9_YEAS6</name>
<dbReference type="EMBL" id="ABSV01001491">
    <property type="protein sequence ID" value="EDZ70884.1"/>
    <property type="molecule type" value="Genomic_DNA"/>
</dbReference>
<accession>B5VMF9</accession>
<feature type="compositionally biased region" description="Polar residues" evidence="1">
    <location>
        <begin position="233"/>
        <end position="245"/>
    </location>
</feature>
<protein>
    <submittedName>
        <fullName evidence="2">YKR011Cp-like protein</fullName>
    </submittedName>
</protein>